<sequence length="92" mass="10899">MLDDVLYDFISARKYFIWWVKDLRALDAESVVEATLNQGNWNDVQELIKIIGIERAAQIFRKQMATGRQRGNYYPETAHYFTLYFDKYASHA</sequence>
<gene>
    <name evidence="1" type="ORF">UY86_C0012G0005</name>
</gene>
<dbReference type="Proteomes" id="UP000033852">
    <property type="component" value="Unassembled WGS sequence"/>
</dbReference>
<name>A0A0G1Y1H1_9BACT</name>
<evidence type="ECO:0000313" key="2">
    <source>
        <dbReference type="Proteomes" id="UP000033852"/>
    </source>
</evidence>
<organism evidence="1 2">
    <name type="scientific">Candidatus Adlerbacteria bacterium GW2011_GWB1_54_7</name>
    <dbReference type="NCBI Taxonomy" id="1618607"/>
    <lineage>
        <taxon>Bacteria</taxon>
        <taxon>Candidatus Adleribacteriota</taxon>
    </lineage>
</organism>
<dbReference type="STRING" id="1618607.UY86_C0012G0005"/>
<evidence type="ECO:0000313" key="1">
    <source>
        <dbReference type="EMBL" id="KKW37278.1"/>
    </source>
</evidence>
<reference evidence="1 2" key="1">
    <citation type="journal article" date="2015" name="Nature">
        <title>rRNA introns, odd ribosomes, and small enigmatic genomes across a large radiation of phyla.</title>
        <authorList>
            <person name="Brown C.T."/>
            <person name="Hug L.A."/>
            <person name="Thomas B.C."/>
            <person name="Sharon I."/>
            <person name="Castelle C.J."/>
            <person name="Singh A."/>
            <person name="Wilkins M.J."/>
            <person name="Williams K.H."/>
            <person name="Banfield J.F."/>
        </authorList>
    </citation>
    <scope>NUCLEOTIDE SEQUENCE [LARGE SCALE GENOMIC DNA]</scope>
</reference>
<dbReference type="AlphaFoldDB" id="A0A0G1Y1H1"/>
<comment type="caution">
    <text evidence="1">The sequence shown here is derived from an EMBL/GenBank/DDBJ whole genome shotgun (WGS) entry which is preliminary data.</text>
</comment>
<dbReference type="EMBL" id="LCRR01000012">
    <property type="protein sequence ID" value="KKW37278.1"/>
    <property type="molecule type" value="Genomic_DNA"/>
</dbReference>
<protein>
    <submittedName>
        <fullName evidence="1">Uncharacterized protein</fullName>
    </submittedName>
</protein>
<accession>A0A0G1Y1H1</accession>
<proteinExistence type="predicted"/>